<proteinExistence type="predicted"/>
<keyword evidence="6" id="KW-0175">Coiled coil</keyword>
<keyword evidence="9" id="KW-1185">Reference proteome</keyword>
<feature type="coiled-coil region" evidence="6">
    <location>
        <begin position="68"/>
        <end position="99"/>
    </location>
</feature>
<keyword evidence="5" id="KW-0067">ATP-binding</keyword>
<feature type="domain" description="AGC-kinase C-terminal" evidence="7">
    <location>
        <begin position="117"/>
        <end position="199"/>
    </location>
</feature>
<dbReference type="EMBL" id="SLUB01000047">
    <property type="protein sequence ID" value="THE10407.1"/>
    <property type="molecule type" value="Genomic_DNA"/>
</dbReference>
<keyword evidence="4" id="KW-0418">Kinase</keyword>
<dbReference type="AlphaFoldDB" id="A0A4S3PLM6"/>
<evidence type="ECO:0000256" key="2">
    <source>
        <dbReference type="ARBA" id="ARBA00022679"/>
    </source>
</evidence>
<accession>A0A4S3PLM6</accession>
<dbReference type="GO" id="GO:0005524">
    <property type="term" value="F:ATP binding"/>
    <property type="evidence" value="ECO:0007669"/>
    <property type="project" value="UniProtKB-KW"/>
</dbReference>
<keyword evidence="1" id="KW-0723">Serine/threonine-protein kinase</keyword>
<evidence type="ECO:0000313" key="9">
    <source>
        <dbReference type="Proteomes" id="UP000306477"/>
    </source>
</evidence>
<evidence type="ECO:0000256" key="5">
    <source>
        <dbReference type="ARBA" id="ARBA00022840"/>
    </source>
</evidence>
<dbReference type="Pfam" id="PF14020">
    <property type="entry name" value="DUF4236"/>
    <property type="match status" value="1"/>
</dbReference>
<gene>
    <name evidence="8" type="ORF">E1I69_18820</name>
</gene>
<comment type="caution">
    <text evidence="8">The sequence shown here is derived from an EMBL/GenBank/DDBJ whole genome shotgun (WGS) entry which is preliminary data.</text>
</comment>
<dbReference type="Proteomes" id="UP000306477">
    <property type="component" value="Unassembled WGS sequence"/>
</dbReference>
<evidence type="ECO:0000256" key="1">
    <source>
        <dbReference type="ARBA" id="ARBA00022527"/>
    </source>
</evidence>
<dbReference type="OrthoDB" id="983149at2"/>
<evidence type="ECO:0000313" key="8">
    <source>
        <dbReference type="EMBL" id="THE10407.1"/>
    </source>
</evidence>
<dbReference type="GO" id="GO:0004674">
    <property type="term" value="F:protein serine/threonine kinase activity"/>
    <property type="evidence" value="ECO:0007669"/>
    <property type="project" value="UniProtKB-KW"/>
</dbReference>
<sequence>MGLSFRKSFKIAPGVRVNVSKRGVGASFGVRGLRYSVNSRGQRRVTTGIPGSGISYTTTASSGRKNYRSNAYKQHNELKRQQREAQKRQEIEYNQYQVELFENKLEMIKSIHKECDTPVDWEELRHTPPPFLPGHQGPHEISARKAANDYKPGFFEKLFKQDVKIQAKLQAEIEVAKKKDQDEYEEWEYLVQIASKVLEGDPDTYFHVLEEFAPLDDLAEFGSGFEFFMEDPSYLEVEFDVHSSSVVPDEILSLTKTGKLSRKAMPKTKKLDIEQDYVCSCVLRIAGDLFALLPIDYVYIHANDERLNTVTGHTEKETIVSAKIDKETFKSLNLDAIDCSDSLNNFEHNMKFLKTKGFQPVEKLVKS</sequence>
<evidence type="ECO:0000259" key="7">
    <source>
        <dbReference type="PROSITE" id="PS51285"/>
    </source>
</evidence>
<evidence type="ECO:0000256" key="3">
    <source>
        <dbReference type="ARBA" id="ARBA00022741"/>
    </source>
</evidence>
<keyword evidence="2" id="KW-0808">Transferase</keyword>
<name>A0A4S3PLM6_9BACI</name>
<dbReference type="PROSITE" id="PS51285">
    <property type="entry name" value="AGC_KINASE_CTER"/>
    <property type="match status" value="1"/>
</dbReference>
<reference evidence="8 9" key="1">
    <citation type="journal article" date="2019" name="Indoor Air">
        <title>Impacts of indoor surface finishes on bacterial viability.</title>
        <authorList>
            <person name="Hu J."/>
            <person name="Maamar S.B."/>
            <person name="Glawe A.J."/>
            <person name="Gottel N."/>
            <person name="Gilbert J.A."/>
            <person name="Hartmann E.M."/>
        </authorList>
    </citation>
    <scope>NUCLEOTIDE SEQUENCE [LARGE SCALE GENOMIC DNA]</scope>
    <source>
        <strain evidence="8 9">AF060A6</strain>
    </source>
</reference>
<keyword evidence="3" id="KW-0547">Nucleotide-binding</keyword>
<dbReference type="InterPro" id="IPR025330">
    <property type="entry name" value="DUF4236"/>
</dbReference>
<organism evidence="8 9">
    <name type="scientific">Bacillus timonensis</name>
    <dbReference type="NCBI Taxonomy" id="1033734"/>
    <lineage>
        <taxon>Bacteria</taxon>
        <taxon>Bacillati</taxon>
        <taxon>Bacillota</taxon>
        <taxon>Bacilli</taxon>
        <taxon>Bacillales</taxon>
        <taxon>Bacillaceae</taxon>
        <taxon>Bacillus</taxon>
    </lineage>
</organism>
<dbReference type="InterPro" id="IPR000961">
    <property type="entry name" value="AGC-kinase_C"/>
</dbReference>
<protein>
    <submittedName>
        <fullName evidence="8">DUF4236 domain-containing protein</fullName>
    </submittedName>
</protein>
<evidence type="ECO:0000256" key="4">
    <source>
        <dbReference type="ARBA" id="ARBA00022777"/>
    </source>
</evidence>
<evidence type="ECO:0000256" key="6">
    <source>
        <dbReference type="SAM" id="Coils"/>
    </source>
</evidence>
<dbReference type="RefSeq" id="WP_136381108.1">
    <property type="nucleotide sequence ID" value="NZ_SLUB01000047.1"/>
</dbReference>